<dbReference type="InterPro" id="IPR039426">
    <property type="entry name" value="TonB-dep_rcpt-like"/>
</dbReference>
<organism evidence="12 13">
    <name type="scientific">Pedobacter xixiisoli</name>
    <dbReference type="NCBI Taxonomy" id="1476464"/>
    <lineage>
        <taxon>Bacteria</taxon>
        <taxon>Pseudomonadati</taxon>
        <taxon>Bacteroidota</taxon>
        <taxon>Sphingobacteriia</taxon>
        <taxon>Sphingobacteriales</taxon>
        <taxon>Sphingobacteriaceae</taxon>
        <taxon>Pedobacter</taxon>
    </lineage>
</organism>
<dbReference type="Gene3D" id="2.60.40.1120">
    <property type="entry name" value="Carboxypeptidase-like, regulatory domain"/>
    <property type="match status" value="1"/>
</dbReference>
<dbReference type="InterPro" id="IPR036942">
    <property type="entry name" value="Beta-barrel_TonB_sf"/>
</dbReference>
<keyword evidence="3 8" id="KW-1134">Transmembrane beta strand</keyword>
<evidence type="ECO:0000313" key="13">
    <source>
        <dbReference type="Proteomes" id="UP000219281"/>
    </source>
</evidence>
<evidence type="ECO:0000256" key="7">
    <source>
        <dbReference type="ARBA" id="ARBA00023237"/>
    </source>
</evidence>
<dbReference type="GO" id="GO:0009279">
    <property type="term" value="C:cell outer membrane"/>
    <property type="evidence" value="ECO:0007669"/>
    <property type="project" value="UniProtKB-SubCell"/>
</dbReference>
<evidence type="ECO:0000256" key="3">
    <source>
        <dbReference type="ARBA" id="ARBA00022452"/>
    </source>
</evidence>
<keyword evidence="5 9" id="KW-0798">TonB box</keyword>
<dbReference type="EMBL" id="OCMT01000003">
    <property type="protein sequence ID" value="SOD17450.1"/>
    <property type="molecule type" value="Genomic_DNA"/>
</dbReference>
<dbReference type="NCBIfam" id="TIGR04057">
    <property type="entry name" value="SusC_RagA_signa"/>
    <property type="match status" value="1"/>
</dbReference>
<evidence type="ECO:0000256" key="8">
    <source>
        <dbReference type="PROSITE-ProRule" id="PRU01360"/>
    </source>
</evidence>
<comment type="subcellular location">
    <subcellularLocation>
        <location evidence="1 8">Cell outer membrane</location>
        <topology evidence="1 8">Multi-pass membrane protein</topology>
    </subcellularLocation>
</comment>
<dbReference type="InterPro" id="IPR012910">
    <property type="entry name" value="Plug_dom"/>
</dbReference>
<dbReference type="Pfam" id="PF07715">
    <property type="entry name" value="Plug"/>
    <property type="match status" value="1"/>
</dbReference>
<reference evidence="13" key="1">
    <citation type="submission" date="2017-09" db="EMBL/GenBank/DDBJ databases">
        <authorList>
            <person name="Varghese N."/>
            <person name="Submissions S."/>
        </authorList>
    </citation>
    <scope>NUCLEOTIDE SEQUENCE [LARGE SCALE GENOMIC DNA]</scope>
    <source>
        <strain evidence="13">CGMCC 1.12803</strain>
    </source>
</reference>
<proteinExistence type="inferred from homology"/>
<evidence type="ECO:0000259" key="10">
    <source>
        <dbReference type="Pfam" id="PF00593"/>
    </source>
</evidence>
<keyword evidence="13" id="KW-1185">Reference proteome</keyword>
<evidence type="ECO:0000256" key="5">
    <source>
        <dbReference type="ARBA" id="ARBA00023077"/>
    </source>
</evidence>
<evidence type="ECO:0000256" key="9">
    <source>
        <dbReference type="RuleBase" id="RU003357"/>
    </source>
</evidence>
<evidence type="ECO:0000313" key="12">
    <source>
        <dbReference type="EMBL" id="SOD17450.1"/>
    </source>
</evidence>
<protein>
    <submittedName>
        <fullName evidence="12">TonB-linked outer membrane protein, SusC/RagA family</fullName>
    </submittedName>
</protein>
<dbReference type="NCBIfam" id="TIGR04056">
    <property type="entry name" value="OMP_RagA_SusC"/>
    <property type="match status" value="1"/>
</dbReference>
<comment type="similarity">
    <text evidence="8 9">Belongs to the TonB-dependent receptor family.</text>
</comment>
<dbReference type="Pfam" id="PF00593">
    <property type="entry name" value="TonB_dep_Rec_b-barrel"/>
    <property type="match status" value="1"/>
</dbReference>
<dbReference type="Proteomes" id="UP000219281">
    <property type="component" value="Unassembled WGS sequence"/>
</dbReference>
<feature type="domain" description="TonB-dependent receptor-like beta-barrel" evidence="10">
    <location>
        <begin position="556"/>
        <end position="958"/>
    </location>
</feature>
<sequence>MAVFAKTLAATNRNQKHKNMIYYYLPQERFRYRKLFKFIILMKLSFLVVFITCLNVSASVFSQDKISLDVKNTKLSKVLKLIEGQSKYRFVYSSNYVPVNKDVSIRVTNTPVTDVLHEILEHTKLNYSVSDKGLIVISRVKDTPIKGTVKDKDGIPLSGASVRIKGTNRGTAADVNGQFSISVPENAVLVVSYAGFSSQEIPLNGQNNISVTLQEDAKQLGEVVVTALGIKREKRALGYAVSEVKGEDLTKARENNLMNSLSGKVPGLDISSTAGGAGAATSVIIRGVSSLSQSNQPLYVVNGVPMESQPVGLFNANPNGNKGSQWDNAPDMGDAISNLNPDDIESISVLKGAAASALYGYRAKGGVILITTKSAKGNGVEFNTNYVAEQVVDRTDWQQVYGQGANGLKPTTALAAGQAGGSSYGAALDGSSVIQFDGVSRPYSAQTNNIENFYTTGGTWTNSIALNKVFDGGNLRVSGNTVGNNSIVPNSGLNRQSMTVAGVFAPIKRLTIDARLNYILEQVKNRPMVSDGAGNANYNAIFLPTSVNINDLKPWRKADNSELLYNPGNVYATNPWFAAYEFVNNTKRNRLMGSVTARYTFDNNLFLQLRGGQDSYNDTYKNVVPSGTGYYANGKIAEQATKFSDINADVLLGKTFNIGSDYAITPNLGASYRKTDMSQMTNNGTDFAVFGVYNIINAKNKSVSYIETHNETQSVYGTLEFSYKDLFYLTGSARSDWFSTLATPGKDNKLYIVYPSVNTSFVFSELWKPTFLSFGKLRAGYAMVGQGTLPYQTVLSYNFMSQSLNGNPLGIIANANIPNPSLIASEATELEFGTELRFFNNRLNLDLTWYKKRSKNEISFITTSSTVGYTGAVLNAGEMENKGVEMLISGQPIKSQQFTWTTSLNATYNDNKVLSLAEGTDVQLLATSRAGVGFLQNLPGKAASQIMAYDYKYDANGNIMQTADGPDRGDLKAYGSAFNKWFAGWNNEFNYKAFNLSVLVDGKWGGKLFSATNYYGYIFGLHKETLPNREALDTQPAPITPVTAAAYYANVANNTSHRFVQDASFIKLRQIVLGYNFPAKIFNNKIQGLNVSFVARNLAILMKKTDNIDPESSYNATFPGLELGGVPPVRTFGFNVNVKF</sequence>
<dbReference type="SUPFAM" id="SSF49464">
    <property type="entry name" value="Carboxypeptidase regulatory domain-like"/>
    <property type="match status" value="1"/>
</dbReference>
<evidence type="ECO:0000256" key="2">
    <source>
        <dbReference type="ARBA" id="ARBA00022448"/>
    </source>
</evidence>
<dbReference type="Pfam" id="PF13715">
    <property type="entry name" value="CarbopepD_reg_2"/>
    <property type="match status" value="1"/>
</dbReference>
<accession>A0A286A6A6</accession>
<evidence type="ECO:0000259" key="11">
    <source>
        <dbReference type="Pfam" id="PF07715"/>
    </source>
</evidence>
<dbReference type="InterPro" id="IPR000531">
    <property type="entry name" value="Beta-barrel_TonB"/>
</dbReference>
<keyword evidence="4 8" id="KW-0812">Transmembrane</keyword>
<dbReference type="Gene3D" id="2.40.170.20">
    <property type="entry name" value="TonB-dependent receptor, beta-barrel domain"/>
    <property type="match status" value="1"/>
</dbReference>
<feature type="domain" description="TonB-dependent receptor plug" evidence="11">
    <location>
        <begin position="234"/>
        <end position="367"/>
    </location>
</feature>
<dbReference type="InterPro" id="IPR008969">
    <property type="entry name" value="CarboxyPept-like_regulatory"/>
</dbReference>
<evidence type="ECO:0000256" key="1">
    <source>
        <dbReference type="ARBA" id="ARBA00004571"/>
    </source>
</evidence>
<name>A0A286A6A6_9SPHI</name>
<dbReference type="SUPFAM" id="SSF56935">
    <property type="entry name" value="Porins"/>
    <property type="match status" value="1"/>
</dbReference>
<dbReference type="Gene3D" id="2.170.130.10">
    <property type="entry name" value="TonB-dependent receptor, plug domain"/>
    <property type="match status" value="1"/>
</dbReference>
<dbReference type="PROSITE" id="PS52016">
    <property type="entry name" value="TONB_DEPENDENT_REC_3"/>
    <property type="match status" value="1"/>
</dbReference>
<keyword evidence="2 8" id="KW-0813">Transport</keyword>
<dbReference type="InterPro" id="IPR023997">
    <property type="entry name" value="TonB-dep_OMP_SusC/RagA_CS"/>
</dbReference>
<dbReference type="InterPro" id="IPR023996">
    <property type="entry name" value="TonB-dep_OMP_SusC/RagA"/>
</dbReference>
<dbReference type="InterPro" id="IPR037066">
    <property type="entry name" value="Plug_dom_sf"/>
</dbReference>
<keyword evidence="6 8" id="KW-0472">Membrane</keyword>
<gene>
    <name evidence="12" type="ORF">SAMN06297358_2539</name>
</gene>
<dbReference type="AlphaFoldDB" id="A0A286A6A6"/>
<keyword evidence="7 8" id="KW-0998">Cell outer membrane</keyword>
<evidence type="ECO:0000256" key="4">
    <source>
        <dbReference type="ARBA" id="ARBA00022692"/>
    </source>
</evidence>
<evidence type="ECO:0000256" key="6">
    <source>
        <dbReference type="ARBA" id="ARBA00023136"/>
    </source>
</evidence>